<dbReference type="Proteomes" id="UP000310406">
    <property type="component" value="Unassembled WGS sequence"/>
</dbReference>
<dbReference type="EMBL" id="SNTZ01000001">
    <property type="protein sequence ID" value="THV60851.1"/>
    <property type="molecule type" value="Genomic_DNA"/>
</dbReference>
<protein>
    <submittedName>
        <fullName evidence="3">Uncharacterized protein</fullName>
    </submittedName>
</protein>
<dbReference type="Gene3D" id="3.30.379.10">
    <property type="entry name" value="Chitobiase/beta-hexosaminidase domain 2-like"/>
    <property type="match status" value="1"/>
</dbReference>
<name>A0A4S8RSR8_9FLAO</name>
<accession>A0A4S8RSR8</accession>
<keyword evidence="2" id="KW-0732">Signal</keyword>
<evidence type="ECO:0000313" key="3">
    <source>
        <dbReference type="EMBL" id="THV60851.1"/>
    </source>
</evidence>
<sequence>MLMNKQVVIAFLVALLALSCLDNIGAPPRHVQAKENGSKQQFELTRETYFVFDSQTDDTSLFVLKPMFQEVMGWEPKIAAQEPEKNYVLLKMNPELEEGAYLLSVTSNRIIMESSSREGFEHAQEKLATLLSNIPETKEMVWKVPAIEIQESYR</sequence>
<gene>
    <name evidence="3" type="ORF">EZV76_00485</name>
</gene>
<feature type="chain" id="PRO_5020889997" evidence="2">
    <location>
        <begin position="26"/>
        <end position="154"/>
    </location>
</feature>
<evidence type="ECO:0000313" key="4">
    <source>
        <dbReference type="Proteomes" id="UP000310406"/>
    </source>
</evidence>
<keyword evidence="4" id="KW-1185">Reference proteome</keyword>
<evidence type="ECO:0000256" key="1">
    <source>
        <dbReference type="ARBA" id="ARBA00022801"/>
    </source>
</evidence>
<reference evidence="3 4" key="1">
    <citation type="submission" date="2019-03" db="EMBL/GenBank/DDBJ databases">
        <title>Muricauda SCR12 sp.nov, a marine bacterium isolated from Pacific Ocean:the Okinawa trough.</title>
        <authorList>
            <person name="Liu L."/>
        </authorList>
    </citation>
    <scope>NUCLEOTIDE SEQUENCE [LARGE SCALE GENOMIC DNA]</scope>
    <source>
        <strain evidence="3 4">SCR12</strain>
    </source>
</reference>
<dbReference type="PROSITE" id="PS51257">
    <property type="entry name" value="PROKAR_LIPOPROTEIN"/>
    <property type="match status" value="1"/>
</dbReference>
<dbReference type="GO" id="GO:0016798">
    <property type="term" value="F:hydrolase activity, acting on glycosyl bonds"/>
    <property type="evidence" value="ECO:0007669"/>
    <property type="project" value="UniProtKB-KW"/>
</dbReference>
<dbReference type="AlphaFoldDB" id="A0A4S8RSR8"/>
<dbReference type="InterPro" id="IPR029018">
    <property type="entry name" value="Hex-like_dom2"/>
</dbReference>
<proteinExistence type="predicted"/>
<evidence type="ECO:0000256" key="2">
    <source>
        <dbReference type="SAM" id="SignalP"/>
    </source>
</evidence>
<dbReference type="GO" id="GO:0005975">
    <property type="term" value="P:carbohydrate metabolic process"/>
    <property type="evidence" value="ECO:0007669"/>
    <property type="project" value="UniProtKB-ARBA"/>
</dbReference>
<keyword evidence="1" id="KW-0378">Hydrolase</keyword>
<comment type="caution">
    <text evidence="3">The sequence shown here is derived from an EMBL/GenBank/DDBJ whole genome shotgun (WGS) entry which is preliminary data.</text>
</comment>
<feature type="signal peptide" evidence="2">
    <location>
        <begin position="1"/>
        <end position="25"/>
    </location>
</feature>
<organism evidence="3 4">
    <name type="scientific">Flagellimonas alvinocaridis</name>
    <dbReference type="NCBI Taxonomy" id="2530200"/>
    <lineage>
        <taxon>Bacteria</taxon>
        <taxon>Pseudomonadati</taxon>
        <taxon>Bacteroidota</taxon>
        <taxon>Flavobacteriia</taxon>
        <taxon>Flavobacteriales</taxon>
        <taxon>Flavobacteriaceae</taxon>
        <taxon>Flagellimonas</taxon>
    </lineage>
</organism>
<dbReference type="SUPFAM" id="SSF55545">
    <property type="entry name" value="beta-N-acetylhexosaminidase-like domain"/>
    <property type="match status" value="1"/>
</dbReference>